<dbReference type="EMBL" id="FNCW01000004">
    <property type="protein sequence ID" value="SDG61905.1"/>
    <property type="molecule type" value="Genomic_DNA"/>
</dbReference>
<dbReference type="Proteomes" id="UP000199296">
    <property type="component" value="Unassembled WGS sequence"/>
</dbReference>
<feature type="signal peptide" evidence="1">
    <location>
        <begin position="1"/>
        <end position="22"/>
    </location>
</feature>
<dbReference type="Pfam" id="PF16119">
    <property type="entry name" value="DUF4835"/>
    <property type="match status" value="1"/>
</dbReference>
<evidence type="ECO:0000313" key="3">
    <source>
        <dbReference type="Proteomes" id="UP000199296"/>
    </source>
</evidence>
<reference evidence="2 3" key="1">
    <citation type="submission" date="2016-10" db="EMBL/GenBank/DDBJ databases">
        <authorList>
            <person name="de Groot N.N."/>
        </authorList>
    </citation>
    <scope>NUCLEOTIDE SEQUENCE [LARGE SCALE GENOMIC DNA]</scope>
    <source>
        <strain evidence="2 3">DSM 19803</strain>
    </source>
</reference>
<dbReference type="AlphaFoldDB" id="A0A1G7VQ28"/>
<feature type="chain" id="PRO_5011683829" description="DUF4835 domain-containing protein" evidence="1">
    <location>
        <begin position="23"/>
        <end position="295"/>
    </location>
</feature>
<protein>
    <recommendedName>
        <fullName evidence="4">DUF4835 domain-containing protein</fullName>
    </recommendedName>
</protein>
<gene>
    <name evidence="2" type="ORF">SAMN04488027_10460</name>
</gene>
<organism evidence="2 3">
    <name type="scientific">Psychroflexus sediminis</name>
    <dbReference type="NCBI Taxonomy" id="470826"/>
    <lineage>
        <taxon>Bacteria</taxon>
        <taxon>Pseudomonadati</taxon>
        <taxon>Bacteroidota</taxon>
        <taxon>Flavobacteriia</taxon>
        <taxon>Flavobacteriales</taxon>
        <taxon>Flavobacteriaceae</taxon>
        <taxon>Psychroflexus</taxon>
    </lineage>
</organism>
<accession>A0A1G7VQ28</accession>
<name>A0A1G7VQ28_9FLAO</name>
<dbReference type="InterPro" id="IPR032274">
    <property type="entry name" value="DUF4835"/>
</dbReference>
<dbReference type="STRING" id="470826.SAMN04488027_10460"/>
<dbReference type="OrthoDB" id="9773381at2"/>
<sequence length="295" mass="33393">MRFKSILLVLCFPLLASAQAIEAEVFLDAQQTGKTQLTVFNTLEKDITEFINNTQWTDENYQPHERVKCSFTILVQSYDADSFQATLQVQSSRPVFGSTMNSILLNIKDDDFNFVYKEFQPLNYNPNVFNSNLISTISFYVYTILGYDADTFAEGGGDEFYQEARKIVNVAGQRGGAGWRDAGISQSRFGINRDLLSGNFSNFRKALYIYHRKGLDVMHDDVVAGKENILTAINLVSQNSKSRPNAVLFRLFFDAKSDEIMQILNAGPEMDISSTLTTLNQVAPVHNRKWRRIGN</sequence>
<keyword evidence="1" id="KW-0732">Signal</keyword>
<keyword evidence="3" id="KW-1185">Reference proteome</keyword>
<proteinExistence type="predicted"/>
<evidence type="ECO:0008006" key="4">
    <source>
        <dbReference type="Google" id="ProtNLM"/>
    </source>
</evidence>
<evidence type="ECO:0000313" key="2">
    <source>
        <dbReference type="EMBL" id="SDG61905.1"/>
    </source>
</evidence>
<evidence type="ECO:0000256" key="1">
    <source>
        <dbReference type="SAM" id="SignalP"/>
    </source>
</evidence>
<dbReference type="RefSeq" id="WP_093366289.1">
    <property type="nucleotide sequence ID" value="NZ_FNCW01000004.1"/>
</dbReference>